<evidence type="ECO:0000313" key="1">
    <source>
        <dbReference type="EMBL" id="AXC50222.1"/>
    </source>
</evidence>
<gene>
    <name evidence="1" type="ORF">DRW48_11415</name>
</gene>
<dbReference type="KEGG" id="pars:DRW48_11415"/>
<dbReference type="EMBL" id="CP030918">
    <property type="protein sequence ID" value="AXC50222.1"/>
    <property type="molecule type" value="Genomic_DNA"/>
</dbReference>
<dbReference type="Gene3D" id="3.40.50.720">
    <property type="entry name" value="NAD(P)-binding Rossmann-like Domain"/>
    <property type="match status" value="1"/>
</dbReference>
<name>A0A344PLG7_9RHOB</name>
<dbReference type="SUPFAM" id="SSF51735">
    <property type="entry name" value="NAD(P)-binding Rossmann-fold domains"/>
    <property type="match status" value="1"/>
</dbReference>
<keyword evidence="2" id="KW-1185">Reference proteome</keyword>
<dbReference type="InterPro" id="IPR036291">
    <property type="entry name" value="NAD(P)-bd_dom_sf"/>
</dbReference>
<evidence type="ECO:0000313" key="2">
    <source>
        <dbReference type="Proteomes" id="UP000252023"/>
    </source>
</evidence>
<reference evidence="2" key="1">
    <citation type="submission" date="2018-07" db="EMBL/GenBank/DDBJ databases">
        <title>Genome sequencing of Paracoccus sp. SC2-6.</title>
        <authorList>
            <person name="Heo J."/>
            <person name="Kim S.-J."/>
            <person name="Kwon S.-W."/>
        </authorList>
    </citation>
    <scope>NUCLEOTIDE SEQUENCE [LARGE SCALE GENOMIC DNA]</scope>
    <source>
        <strain evidence="2">SC2-6</strain>
    </source>
</reference>
<dbReference type="InterPro" id="IPR002347">
    <property type="entry name" value="SDR_fam"/>
</dbReference>
<accession>A0A344PLG7</accession>
<sequence>MVRARGAKGRRCCPLANSVLFLASDQASLTTGQTLYVEGGATFN</sequence>
<dbReference type="Pfam" id="PF13561">
    <property type="entry name" value="adh_short_C2"/>
    <property type="match status" value="1"/>
</dbReference>
<dbReference type="AlphaFoldDB" id="A0A344PLG7"/>
<proteinExistence type="predicted"/>
<dbReference type="Proteomes" id="UP000252023">
    <property type="component" value="Chromosome"/>
</dbReference>
<protein>
    <submittedName>
        <fullName evidence="1">SDR family NAD(P)-dependent oxidoreductase</fullName>
    </submittedName>
</protein>
<organism evidence="1 2">
    <name type="scientific">Paracoccus suum</name>
    <dbReference type="NCBI Taxonomy" id="2259340"/>
    <lineage>
        <taxon>Bacteria</taxon>
        <taxon>Pseudomonadati</taxon>
        <taxon>Pseudomonadota</taxon>
        <taxon>Alphaproteobacteria</taxon>
        <taxon>Rhodobacterales</taxon>
        <taxon>Paracoccaceae</taxon>
        <taxon>Paracoccus</taxon>
    </lineage>
</organism>
<dbReference type="OrthoDB" id="8665216at2"/>